<gene>
    <name evidence="2" type="ORF">GCM10022268_33610</name>
</gene>
<accession>A0ABP7ET41</accession>
<feature type="transmembrane region" description="Helical" evidence="1">
    <location>
        <begin position="12"/>
        <end position="31"/>
    </location>
</feature>
<dbReference type="Proteomes" id="UP001500523">
    <property type="component" value="Unassembled WGS sequence"/>
</dbReference>
<proteinExistence type="predicted"/>
<keyword evidence="1" id="KW-0812">Transmembrane</keyword>
<keyword evidence="1" id="KW-1133">Transmembrane helix</keyword>
<evidence type="ECO:0000313" key="3">
    <source>
        <dbReference type="Proteomes" id="UP001500523"/>
    </source>
</evidence>
<evidence type="ECO:0000256" key="1">
    <source>
        <dbReference type="SAM" id="Phobius"/>
    </source>
</evidence>
<evidence type="ECO:0000313" key="2">
    <source>
        <dbReference type="EMBL" id="GAA3722701.1"/>
    </source>
</evidence>
<keyword evidence="1" id="KW-0472">Membrane</keyword>
<sequence>MTNATSNGRNLRIAVAVLAIVLVAITTLYIVDVSRLILVRMDGDRNLLETGAIPTGKPDKAHKDAIATALAINPLSQSALNALLVERARDAGRPMAKDEADLLLRLGWRDEASLRNVGEVYADGSDLSKLLNVFDALLRRSTRSGEPVTNVLTFMETQPALQAALVNKLSQDPPWRSLFLRLTTSQLNTRQAALDRLQTYQALARTKRPPTEVETAAVLPALYAQGFGGEAFELWQDVRRRGDQPLLMRPLADPDFMRAARLQEDQEVMTVYDWTIEHGDGFGIRFGSDAKGVVIEWDGRGIPVFARQRSSALPGAYRLAVITEAEAEGEDTIGYRLVCPEGVVELRPAAMSGRTRLYRADERVGCEFPIFEIFGRPQNRPRDVRATLNRVTLSPD</sequence>
<keyword evidence="3" id="KW-1185">Reference proteome</keyword>
<dbReference type="RefSeq" id="WP_344694547.1">
    <property type="nucleotide sequence ID" value="NZ_BAABBF010000011.1"/>
</dbReference>
<comment type="caution">
    <text evidence="2">The sequence shown here is derived from an EMBL/GenBank/DDBJ whole genome shotgun (WGS) entry which is preliminary data.</text>
</comment>
<name>A0ABP7ET41_9SPHN</name>
<protein>
    <submittedName>
        <fullName evidence="2">Uncharacterized protein</fullName>
    </submittedName>
</protein>
<reference evidence="3" key="1">
    <citation type="journal article" date="2019" name="Int. J. Syst. Evol. Microbiol.">
        <title>The Global Catalogue of Microorganisms (GCM) 10K type strain sequencing project: providing services to taxonomists for standard genome sequencing and annotation.</title>
        <authorList>
            <consortium name="The Broad Institute Genomics Platform"/>
            <consortium name="The Broad Institute Genome Sequencing Center for Infectious Disease"/>
            <person name="Wu L."/>
            <person name="Ma J."/>
        </authorList>
    </citation>
    <scope>NUCLEOTIDE SEQUENCE [LARGE SCALE GENOMIC DNA]</scope>
    <source>
        <strain evidence="3">JCM 17498</strain>
    </source>
</reference>
<organism evidence="2 3">
    <name type="scientific">Sphingomonas cynarae</name>
    <dbReference type="NCBI Taxonomy" id="930197"/>
    <lineage>
        <taxon>Bacteria</taxon>
        <taxon>Pseudomonadati</taxon>
        <taxon>Pseudomonadota</taxon>
        <taxon>Alphaproteobacteria</taxon>
        <taxon>Sphingomonadales</taxon>
        <taxon>Sphingomonadaceae</taxon>
        <taxon>Sphingomonas</taxon>
    </lineage>
</organism>
<dbReference type="EMBL" id="BAABBF010000011">
    <property type="protein sequence ID" value="GAA3722701.1"/>
    <property type="molecule type" value="Genomic_DNA"/>
</dbReference>